<dbReference type="GO" id="GO:0090656">
    <property type="term" value="P:t-circle formation"/>
    <property type="evidence" value="ECO:0007669"/>
    <property type="project" value="TreeGrafter"/>
</dbReference>
<name>A0A5C3QY37_9AGAR</name>
<dbReference type="PANTHER" id="PTHR46487">
    <property type="entry name" value="DNA REPAIR PROTEIN XRCC3"/>
    <property type="match status" value="1"/>
</dbReference>
<dbReference type="InterPro" id="IPR013632">
    <property type="entry name" value="Rad51_C"/>
</dbReference>
<feature type="non-terminal residue" evidence="3">
    <location>
        <position position="277"/>
    </location>
</feature>
<dbReference type="GO" id="GO:0071140">
    <property type="term" value="P:resolution of mitotic recombination intermediates"/>
    <property type="evidence" value="ECO:0007669"/>
    <property type="project" value="TreeGrafter"/>
</dbReference>
<organism evidence="3 4">
    <name type="scientific">Pterulicium gracile</name>
    <dbReference type="NCBI Taxonomy" id="1884261"/>
    <lineage>
        <taxon>Eukaryota</taxon>
        <taxon>Fungi</taxon>
        <taxon>Dikarya</taxon>
        <taxon>Basidiomycota</taxon>
        <taxon>Agaricomycotina</taxon>
        <taxon>Agaricomycetes</taxon>
        <taxon>Agaricomycetidae</taxon>
        <taxon>Agaricales</taxon>
        <taxon>Pleurotineae</taxon>
        <taxon>Pterulaceae</taxon>
        <taxon>Pterulicium</taxon>
    </lineage>
</organism>
<dbReference type="GO" id="GO:0140664">
    <property type="term" value="F:ATP-dependent DNA damage sensor activity"/>
    <property type="evidence" value="ECO:0007669"/>
    <property type="project" value="InterPro"/>
</dbReference>
<feature type="compositionally biased region" description="Polar residues" evidence="1">
    <location>
        <begin position="229"/>
        <end position="241"/>
    </location>
</feature>
<sequence>GKTQLALQSSLTVQLPPSAGGASGSSCYLTTKSDLQTGRLVEILNSHPIASSSSCNLDDIHTMKIPTFQKLIEVLQDTVPRLVAQLADAGKKPVRLLIIDAITELFHQTGQTSSDTLRERSRTIVEISKFLHALASRHHIAVLVLNEVIDTVDHSTNDGITTADELAYKDQSSLFNSAEGHSRKEAGLGLTWANQVNTRILFSRTLRRRHLEHDVVRKRPRNDHDANPALSSQRSSQSTTDEATLIRKLTVVFGPLAPVSSLDYIVTEAGISTLPPD</sequence>
<evidence type="ECO:0000313" key="4">
    <source>
        <dbReference type="Proteomes" id="UP000305067"/>
    </source>
</evidence>
<dbReference type="AlphaFoldDB" id="A0A5C3QY37"/>
<dbReference type="GO" id="GO:0005524">
    <property type="term" value="F:ATP binding"/>
    <property type="evidence" value="ECO:0007669"/>
    <property type="project" value="InterPro"/>
</dbReference>
<dbReference type="GO" id="GO:0061982">
    <property type="term" value="P:meiosis I cell cycle process"/>
    <property type="evidence" value="ECO:0007669"/>
    <property type="project" value="UniProtKB-ARBA"/>
</dbReference>
<dbReference type="GO" id="GO:0045003">
    <property type="term" value="P:double-strand break repair via synthesis-dependent strand annealing"/>
    <property type="evidence" value="ECO:0007669"/>
    <property type="project" value="TreeGrafter"/>
</dbReference>
<feature type="domain" description="RecA family profile 1" evidence="2">
    <location>
        <begin position="1"/>
        <end position="148"/>
    </location>
</feature>
<dbReference type="SUPFAM" id="SSF52540">
    <property type="entry name" value="P-loop containing nucleoside triphosphate hydrolases"/>
    <property type="match status" value="1"/>
</dbReference>
<dbReference type="InterPro" id="IPR020588">
    <property type="entry name" value="RecA_ATP-bd"/>
</dbReference>
<dbReference type="Pfam" id="PF08423">
    <property type="entry name" value="Rad51"/>
    <property type="match status" value="1"/>
</dbReference>
<accession>A0A5C3QY37</accession>
<reference evidence="3 4" key="1">
    <citation type="journal article" date="2019" name="Nat. Ecol. Evol.">
        <title>Megaphylogeny resolves global patterns of mushroom evolution.</title>
        <authorList>
            <person name="Varga T."/>
            <person name="Krizsan K."/>
            <person name="Foldi C."/>
            <person name="Dima B."/>
            <person name="Sanchez-Garcia M."/>
            <person name="Sanchez-Ramirez S."/>
            <person name="Szollosi G.J."/>
            <person name="Szarkandi J.G."/>
            <person name="Papp V."/>
            <person name="Albert L."/>
            <person name="Andreopoulos W."/>
            <person name="Angelini C."/>
            <person name="Antonin V."/>
            <person name="Barry K.W."/>
            <person name="Bougher N.L."/>
            <person name="Buchanan P."/>
            <person name="Buyck B."/>
            <person name="Bense V."/>
            <person name="Catcheside P."/>
            <person name="Chovatia M."/>
            <person name="Cooper J."/>
            <person name="Damon W."/>
            <person name="Desjardin D."/>
            <person name="Finy P."/>
            <person name="Geml J."/>
            <person name="Haridas S."/>
            <person name="Hughes K."/>
            <person name="Justo A."/>
            <person name="Karasinski D."/>
            <person name="Kautmanova I."/>
            <person name="Kiss B."/>
            <person name="Kocsube S."/>
            <person name="Kotiranta H."/>
            <person name="LaButti K.M."/>
            <person name="Lechner B.E."/>
            <person name="Liimatainen K."/>
            <person name="Lipzen A."/>
            <person name="Lukacs Z."/>
            <person name="Mihaltcheva S."/>
            <person name="Morgado L.N."/>
            <person name="Niskanen T."/>
            <person name="Noordeloos M.E."/>
            <person name="Ohm R.A."/>
            <person name="Ortiz-Santana B."/>
            <person name="Ovrebo C."/>
            <person name="Racz N."/>
            <person name="Riley R."/>
            <person name="Savchenko A."/>
            <person name="Shiryaev A."/>
            <person name="Soop K."/>
            <person name="Spirin V."/>
            <person name="Szebenyi C."/>
            <person name="Tomsovsky M."/>
            <person name="Tulloss R.E."/>
            <person name="Uehling J."/>
            <person name="Grigoriev I.V."/>
            <person name="Vagvolgyi C."/>
            <person name="Papp T."/>
            <person name="Martin F.M."/>
            <person name="Miettinen O."/>
            <person name="Hibbett D.S."/>
            <person name="Nagy L.G."/>
        </authorList>
    </citation>
    <scope>NUCLEOTIDE SEQUENCE [LARGE SCALE GENOMIC DNA]</scope>
    <source>
        <strain evidence="3 4">CBS 309.79</strain>
    </source>
</reference>
<dbReference type="InterPro" id="IPR027417">
    <property type="entry name" value="P-loop_NTPase"/>
</dbReference>
<evidence type="ECO:0000313" key="3">
    <source>
        <dbReference type="EMBL" id="TFL06926.1"/>
    </source>
</evidence>
<evidence type="ECO:0000256" key="1">
    <source>
        <dbReference type="SAM" id="MobiDB-lite"/>
    </source>
</evidence>
<dbReference type="GO" id="GO:0033065">
    <property type="term" value="C:Rad51C-XRCC3 complex"/>
    <property type="evidence" value="ECO:0007669"/>
    <property type="project" value="TreeGrafter"/>
</dbReference>
<dbReference type="STRING" id="1884261.A0A5C3QY37"/>
<dbReference type="PANTHER" id="PTHR46487:SF1">
    <property type="entry name" value="DNA REPAIR PROTEIN XRCC3"/>
    <property type="match status" value="1"/>
</dbReference>
<dbReference type="PROSITE" id="PS50162">
    <property type="entry name" value="RECA_2"/>
    <property type="match status" value="1"/>
</dbReference>
<feature type="compositionally biased region" description="Basic and acidic residues" evidence="1">
    <location>
        <begin position="213"/>
        <end position="226"/>
    </location>
</feature>
<gene>
    <name evidence="3" type="ORF">BDV98DRAFT_473735</name>
</gene>
<dbReference type="GO" id="GO:0005657">
    <property type="term" value="C:replication fork"/>
    <property type="evidence" value="ECO:0007669"/>
    <property type="project" value="TreeGrafter"/>
</dbReference>
<dbReference type="Gene3D" id="3.40.50.300">
    <property type="entry name" value="P-loop containing nucleotide triphosphate hydrolases"/>
    <property type="match status" value="1"/>
</dbReference>
<feature type="region of interest" description="Disordered" evidence="1">
    <location>
        <begin position="213"/>
        <end position="241"/>
    </location>
</feature>
<feature type="non-terminal residue" evidence="3">
    <location>
        <position position="1"/>
    </location>
</feature>
<protein>
    <recommendedName>
        <fullName evidence="2">RecA family profile 1 domain-containing protein</fullName>
    </recommendedName>
</protein>
<evidence type="ECO:0000259" key="2">
    <source>
        <dbReference type="PROSITE" id="PS50162"/>
    </source>
</evidence>
<keyword evidence="4" id="KW-1185">Reference proteome</keyword>
<dbReference type="GO" id="GO:0000400">
    <property type="term" value="F:four-way junction DNA binding"/>
    <property type="evidence" value="ECO:0007669"/>
    <property type="project" value="TreeGrafter"/>
</dbReference>
<dbReference type="OrthoDB" id="1861185at2759"/>
<proteinExistence type="predicted"/>
<dbReference type="Proteomes" id="UP000305067">
    <property type="component" value="Unassembled WGS sequence"/>
</dbReference>
<dbReference type="GO" id="GO:0000722">
    <property type="term" value="P:telomere maintenance via recombination"/>
    <property type="evidence" value="ECO:0007669"/>
    <property type="project" value="TreeGrafter"/>
</dbReference>
<dbReference type="EMBL" id="ML178814">
    <property type="protein sequence ID" value="TFL06926.1"/>
    <property type="molecule type" value="Genomic_DNA"/>
</dbReference>